<name>A0A3E0U2C1_9GAMM</name>
<evidence type="ECO:0000313" key="3">
    <source>
        <dbReference type="Proteomes" id="UP000256899"/>
    </source>
</evidence>
<organism evidence="2 3">
    <name type="scientific">Thalassotalea euphylliae</name>
    <dbReference type="NCBI Taxonomy" id="1655234"/>
    <lineage>
        <taxon>Bacteria</taxon>
        <taxon>Pseudomonadati</taxon>
        <taxon>Pseudomonadota</taxon>
        <taxon>Gammaproteobacteria</taxon>
        <taxon>Alteromonadales</taxon>
        <taxon>Colwelliaceae</taxon>
        <taxon>Thalassotalea</taxon>
    </lineage>
</organism>
<reference evidence="3" key="1">
    <citation type="submission" date="2018-08" db="EMBL/GenBank/DDBJ databases">
        <title>Thalassotalea euphylliae genome.</title>
        <authorList>
            <person name="Summers S."/>
            <person name="Rice S.A."/>
            <person name="Freckelton M.L."/>
            <person name="Nedved B.T."/>
            <person name="Hadfield M.G."/>
        </authorList>
    </citation>
    <scope>NUCLEOTIDE SEQUENCE [LARGE SCALE GENOMIC DNA]</scope>
    <source>
        <strain evidence="3">H3</strain>
    </source>
</reference>
<sequence length="105" mass="10797">MQITYQNIGGVKLPAIAGHDKLTHFIYGAVAATATGGIAATFSGMPFASGALIGGALTAIAKEIIDYTVRNKQVTQANIIDTILDFFATAAGGVLPALIATYLVR</sequence>
<feature type="transmembrane region" description="Helical" evidence="1">
    <location>
        <begin position="82"/>
        <end position="104"/>
    </location>
</feature>
<dbReference type="AlphaFoldDB" id="A0A3E0U2C1"/>
<keyword evidence="3" id="KW-1185">Reference proteome</keyword>
<proteinExistence type="predicted"/>
<keyword evidence="1" id="KW-0812">Transmembrane</keyword>
<dbReference type="RefSeq" id="WP_116015667.1">
    <property type="nucleotide sequence ID" value="NZ_QUOT01000001.1"/>
</dbReference>
<dbReference type="Proteomes" id="UP000256899">
    <property type="component" value="Unassembled WGS sequence"/>
</dbReference>
<keyword evidence="1" id="KW-1133">Transmembrane helix</keyword>
<evidence type="ECO:0000313" key="2">
    <source>
        <dbReference type="EMBL" id="REL31086.1"/>
    </source>
</evidence>
<comment type="caution">
    <text evidence="2">The sequence shown here is derived from an EMBL/GenBank/DDBJ whole genome shotgun (WGS) entry which is preliminary data.</text>
</comment>
<accession>A0A3E0U2C1</accession>
<keyword evidence="1" id="KW-0472">Membrane</keyword>
<protein>
    <submittedName>
        <fullName evidence="2">Uncharacterized protein</fullName>
    </submittedName>
</protein>
<gene>
    <name evidence="2" type="ORF">DXX94_10370</name>
</gene>
<dbReference type="EMBL" id="QUOT01000001">
    <property type="protein sequence ID" value="REL31086.1"/>
    <property type="molecule type" value="Genomic_DNA"/>
</dbReference>
<evidence type="ECO:0000256" key="1">
    <source>
        <dbReference type="SAM" id="Phobius"/>
    </source>
</evidence>